<reference evidence="1 2" key="1">
    <citation type="submission" date="2019-11" db="EMBL/GenBank/DDBJ databases">
        <authorList>
            <person name="Li J."/>
        </authorList>
    </citation>
    <scope>NUCLEOTIDE SEQUENCE [LARGE SCALE GENOMIC DNA]</scope>
    <source>
        <strain evidence="1 2">J4</strain>
    </source>
</reference>
<sequence>MWRKPKQTTFQTQPIQPNHLSATEMGKLWATYVGNTMSIGVLKFFLKHVDDNNIKKVVQQALNISEKFVNEIKHIFNKENFPIPIGFTDDDVNLDAPRLFKDEFYLYYLQYTSKAGQSLYTIAIPLITRKDVREFFVYCLRETVKLQIELNQLLKEKDLLMNPPQIPTPENIDFIEKQSFLIGFFGEVRPLHGLEIGHLYDNINNDATSKALLIGFSQVASRERIRDYLLRGRDITNRHVEACIQKLNDSHLPAATFLDHLVTNSTVAPFSDKLMLFHKIDMFSMKIRTYANGMSLNGRRDIAAMYGRFLIDTGLFVEDGSNIMIDYGWMEKPPTAPEQY</sequence>
<protein>
    <submittedName>
        <fullName evidence="1">DUF3231 family protein</fullName>
    </submittedName>
</protein>
<evidence type="ECO:0000313" key="2">
    <source>
        <dbReference type="Proteomes" id="UP000480185"/>
    </source>
</evidence>
<gene>
    <name evidence="1" type="ORF">GH754_16360</name>
</gene>
<dbReference type="AlphaFoldDB" id="A0A6G1XAM2"/>
<comment type="caution">
    <text evidence="1">The sequence shown here is derived from an EMBL/GenBank/DDBJ whole genome shotgun (WGS) entry which is preliminary data.</text>
</comment>
<dbReference type="Gene3D" id="1.20.1260.10">
    <property type="match status" value="2"/>
</dbReference>
<dbReference type="OrthoDB" id="1675670at2"/>
<dbReference type="InterPro" id="IPR021617">
    <property type="entry name" value="DUF3231"/>
</dbReference>
<evidence type="ECO:0000313" key="1">
    <source>
        <dbReference type="EMBL" id="MRG87838.1"/>
    </source>
</evidence>
<proteinExistence type="predicted"/>
<dbReference type="RefSeq" id="WP_153729724.1">
    <property type="nucleotide sequence ID" value="NZ_WJNH01000012.1"/>
</dbReference>
<dbReference type="InterPro" id="IPR012347">
    <property type="entry name" value="Ferritin-like"/>
</dbReference>
<organism evidence="1 2">
    <name type="scientific">Salinibacillus xinjiangensis</name>
    <dbReference type="NCBI Taxonomy" id="1229268"/>
    <lineage>
        <taxon>Bacteria</taxon>
        <taxon>Bacillati</taxon>
        <taxon>Bacillota</taxon>
        <taxon>Bacilli</taxon>
        <taxon>Bacillales</taxon>
        <taxon>Bacillaceae</taxon>
        <taxon>Salinibacillus</taxon>
    </lineage>
</organism>
<accession>A0A6G1XAM2</accession>
<dbReference type="EMBL" id="WJNH01000012">
    <property type="protein sequence ID" value="MRG87838.1"/>
    <property type="molecule type" value="Genomic_DNA"/>
</dbReference>
<dbReference type="Pfam" id="PF11553">
    <property type="entry name" value="DUF3231"/>
    <property type="match status" value="2"/>
</dbReference>
<keyword evidence="2" id="KW-1185">Reference proteome</keyword>
<name>A0A6G1XAM2_9BACI</name>
<dbReference type="Proteomes" id="UP000480185">
    <property type="component" value="Unassembled WGS sequence"/>
</dbReference>